<dbReference type="InterPro" id="IPR043129">
    <property type="entry name" value="ATPase_NBD"/>
</dbReference>
<dbReference type="AlphaFoldDB" id="A0A084FV94"/>
<name>A0A084FV94_PSEDA</name>
<evidence type="ECO:0000313" key="2">
    <source>
        <dbReference type="Proteomes" id="UP000028545"/>
    </source>
</evidence>
<dbReference type="KEGG" id="sapo:SAPIO_CDS10371"/>
<reference evidence="1 2" key="1">
    <citation type="journal article" date="2014" name="Genome Announc.">
        <title>Draft genome sequence of the pathogenic fungus Scedosporium apiospermum.</title>
        <authorList>
            <person name="Vandeputte P."/>
            <person name="Ghamrawi S."/>
            <person name="Rechenmann M."/>
            <person name="Iltis A."/>
            <person name="Giraud S."/>
            <person name="Fleury M."/>
            <person name="Thornton C."/>
            <person name="Delhaes L."/>
            <person name="Meyer W."/>
            <person name="Papon N."/>
            <person name="Bouchara J.P."/>
        </authorList>
    </citation>
    <scope>NUCLEOTIDE SEQUENCE [LARGE SCALE GENOMIC DNA]</scope>
    <source>
        <strain evidence="1 2">IHEM 14462</strain>
    </source>
</reference>
<proteinExistence type="predicted"/>
<evidence type="ECO:0008006" key="3">
    <source>
        <dbReference type="Google" id="ProtNLM"/>
    </source>
</evidence>
<organism evidence="1 2">
    <name type="scientific">Pseudallescheria apiosperma</name>
    <name type="common">Scedosporium apiospermum</name>
    <dbReference type="NCBI Taxonomy" id="563466"/>
    <lineage>
        <taxon>Eukaryota</taxon>
        <taxon>Fungi</taxon>
        <taxon>Dikarya</taxon>
        <taxon>Ascomycota</taxon>
        <taxon>Pezizomycotina</taxon>
        <taxon>Sordariomycetes</taxon>
        <taxon>Hypocreomycetidae</taxon>
        <taxon>Microascales</taxon>
        <taxon>Microascaceae</taxon>
        <taxon>Scedosporium</taxon>
    </lineage>
</organism>
<accession>A0A084FV94</accession>
<dbReference type="PANTHER" id="PTHR14187:SF5">
    <property type="entry name" value="HEAT SHOCK 70 KDA PROTEIN 12A"/>
    <property type="match status" value="1"/>
</dbReference>
<dbReference type="PRINTS" id="PR00301">
    <property type="entry name" value="HEATSHOCK70"/>
</dbReference>
<dbReference type="CDD" id="cd10170">
    <property type="entry name" value="ASKHA_NBD_HSP70"/>
    <property type="match status" value="1"/>
</dbReference>
<dbReference type="VEuPathDB" id="FungiDB:SAPIO_CDS10371"/>
<protein>
    <recommendedName>
        <fullName evidence="3">Hsp70 family chaperone</fullName>
    </recommendedName>
</protein>
<dbReference type="SUPFAM" id="SSF53067">
    <property type="entry name" value="Actin-like ATPase domain"/>
    <property type="match status" value="2"/>
</dbReference>
<dbReference type="GeneID" id="27719561"/>
<comment type="caution">
    <text evidence="1">The sequence shown here is derived from an EMBL/GenBank/DDBJ whole genome shotgun (WGS) entry which is preliminary data.</text>
</comment>
<sequence>MSLSSLNAAGNLTLKDISSRVKKSTRSNLDDLLVIGIDFGTTYSGVSWATVVDFENDQIKLITKWPGNGREEGKAPTELSYENGKVTWGYNIPAGAESVQWFKLLLLRDEDLKPEVRESEPLLRARKYLRRNKKSAIDLIADYLRGLWKHTLETISRNRGQTVLNALRFHVVITVPAIWKSYARRDMKAAAEKAGILDIRRAGPTTLDFAPEPEAAALATLAEPGRSVGTGDVYVICDAGGGTVDLISYEVRSLFPVELAEAVTGQGGLCGGIFIDEAFEEICKDRLGRQWSKISPMGIKEIMKDSWEYGIKPQVGFNDNGTTYVVPIPHEAQQGGSLDDDSKRPIIKFGRMHFTHSDVRPAFTETVNRIRSLVDSQIRGVKRKGLSMKNIILVGGLGCSPYLFECLQAAYAGQNIEVLQSEGIRPRTAICRGAVFKGFLDLPQTPGSATDTMHLAHVKSPLSVISTVARQSIGMIYWAEFTKGVHSELDKIWDENEGIFRADNQTRWYLRKGENVSKKTPVKATWYYRYKNESEYTRLVGIRICQCDDEKPPSRVTSSVKSSYTIFVKHEIRFDSLPFYYAPKSGNMLRELKVEIEMVPSGASVEFKVYYAGKMLGSQKVEIHSG</sequence>
<dbReference type="Gene3D" id="3.30.420.40">
    <property type="match status" value="1"/>
</dbReference>
<gene>
    <name evidence="1" type="ORF">SAPIO_CDS10371</name>
</gene>
<dbReference type="RefSeq" id="XP_016638805.1">
    <property type="nucleotide sequence ID" value="XM_016783969.1"/>
</dbReference>
<dbReference type="Proteomes" id="UP000028545">
    <property type="component" value="Unassembled WGS sequence"/>
</dbReference>
<dbReference type="HOGENOM" id="CLU_009958_6_1_1"/>
<evidence type="ECO:0000313" key="1">
    <source>
        <dbReference type="EMBL" id="KEZ39006.1"/>
    </source>
</evidence>
<dbReference type="OMA" id="QIAWNEN"/>
<dbReference type="PANTHER" id="PTHR14187">
    <property type="entry name" value="ALPHA KINASE/ELONGATION FACTOR 2 KINASE"/>
    <property type="match status" value="1"/>
</dbReference>
<dbReference type="OrthoDB" id="2963168at2759"/>
<keyword evidence="2" id="KW-1185">Reference proteome</keyword>
<dbReference type="EMBL" id="JOWA01000165">
    <property type="protein sequence ID" value="KEZ39006.1"/>
    <property type="molecule type" value="Genomic_DNA"/>
</dbReference>